<dbReference type="Proteomes" id="UP000799766">
    <property type="component" value="Unassembled WGS sequence"/>
</dbReference>
<evidence type="ECO:0000313" key="2">
    <source>
        <dbReference type="EMBL" id="KAF2460346.1"/>
    </source>
</evidence>
<protein>
    <submittedName>
        <fullName evidence="2">Uncharacterized protein</fullName>
    </submittedName>
</protein>
<name>A0A6A6P905_9PEZI</name>
<gene>
    <name evidence="2" type="ORF">BDY21DRAFT_335145</name>
</gene>
<evidence type="ECO:0000313" key="3">
    <source>
        <dbReference type="Proteomes" id="UP000799766"/>
    </source>
</evidence>
<dbReference type="AlphaFoldDB" id="A0A6A6P905"/>
<evidence type="ECO:0000256" key="1">
    <source>
        <dbReference type="SAM" id="MobiDB-lite"/>
    </source>
</evidence>
<proteinExistence type="predicted"/>
<reference evidence="2" key="1">
    <citation type="journal article" date="2020" name="Stud. Mycol.">
        <title>101 Dothideomycetes genomes: a test case for predicting lifestyles and emergence of pathogens.</title>
        <authorList>
            <person name="Haridas S."/>
            <person name="Albert R."/>
            <person name="Binder M."/>
            <person name="Bloem J."/>
            <person name="Labutti K."/>
            <person name="Salamov A."/>
            <person name="Andreopoulos B."/>
            <person name="Baker S."/>
            <person name="Barry K."/>
            <person name="Bills G."/>
            <person name="Bluhm B."/>
            <person name="Cannon C."/>
            <person name="Castanera R."/>
            <person name="Culley D."/>
            <person name="Daum C."/>
            <person name="Ezra D."/>
            <person name="Gonzalez J."/>
            <person name="Henrissat B."/>
            <person name="Kuo A."/>
            <person name="Liang C."/>
            <person name="Lipzen A."/>
            <person name="Lutzoni F."/>
            <person name="Magnuson J."/>
            <person name="Mondo S."/>
            <person name="Nolan M."/>
            <person name="Ohm R."/>
            <person name="Pangilinan J."/>
            <person name="Park H.-J."/>
            <person name="Ramirez L."/>
            <person name="Alfaro M."/>
            <person name="Sun H."/>
            <person name="Tritt A."/>
            <person name="Yoshinaga Y."/>
            <person name="Zwiers L.-H."/>
            <person name="Turgeon B."/>
            <person name="Goodwin S."/>
            <person name="Spatafora J."/>
            <person name="Crous P."/>
            <person name="Grigoriev I."/>
        </authorList>
    </citation>
    <scope>NUCLEOTIDE SEQUENCE</scope>
    <source>
        <strain evidence="2">ATCC 16933</strain>
    </source>
</reference>
<feature type="region of interest" description="Disordered" evidence="1">
    <location>
        <begin position="54"/>
        <end position="84"/>
    </location>
</feature>
<dbReference type="EMBL" id="MU001673">
    <property type="protein sequence ID" value="KAF2460346.1"/>
    <property type="molecule type" value="Genomic_DNA"/>
</dbReference>
<keyword evidence="3" id="KW-1185">Reference proteome</keyword>
<sequence length="84" mass="9028">MYAFGRLVSTGQFVSHVLAAVVNSCNIMCDLRTPHVHFVALQLIQLQPPFSMTRGSDANHATGAAGHETARGSAAYPETTDRNN</sequence>
<accession>A0A6A6P905</accession>
<organism evidence="2 3">
    <name type="scientific">Lineolata rhizophorae</name>
    <dbReference type="NCBI Taxonomy" id="578093"/>
    <lineage>
        <taxon>Eukaryota</taxon>
        <taxon>Fungi</taxon>
        <taxon>Dikarya</taxon>
        <taxon>Ascomycota</taxon>
        <taxon>Pezizomycotina</taxon>
        <taxon>Dothideomycetes</taxon>
        <taxon>Dothideomycetes incertae sedis</taxon>
        <taxon>Lineolatales</taxon>
        <taxon>Lineolataceae</taxon>
        <taxon>Lineolata</taxon>
    </lineage>
</organism>